<name>A0ABD2NMY8_9CUCU</name>
<accession>A0ABD2NMY8</accession>
<evidence type="ECO:0000256" key="8">
    <source>
        <dbReference type="SAM" id="Phobius"/>
    </source>
</evidence>
<evidence type="ECO:0000313" key="10">
    <source>
        <dbReference type="Proteomes" id="UP001516400"/>
    </source>
</evidence>
<dbReference type="PANTHER" id="PTHR42643:SF30">
    <property type="entry name" value="IONOTROPIC RECEPTOR 40A-RELATED"/>
    <property type="match status" value="1"/>
</dbReference>
<dbReference type="SUPFAM" id="SSF53850">
    <property type="entry name" value="Periplasmic binding protein-like II"/>
    <property type="match status" value="1"/>
</dbReference>
<sequence>MNSLTYLSHVSLVFLALMNDEYSYLFMDHEFILIIEEPNINRFNGGFCAKNRKYFSSILLRILRSKTRVAVSNMQLLLPFVQNLQFMQCLNALVRNENATEMTVVIVNSSYITDLPVIQLDRAVNIHLSNNLNGRKLQFYIIDYEEINLWKFFDSVKYLKYFTSSAVFLVTHKNIDLLDLKVFQQYFIRNTVFINSITTDLHIFGLEDWKENQLRYLGNCSDLDMTHLQNDSPNVWIHETVNICYPYDPPYAIDADITKPGIALDVHSLLWEIQNFKVNFRKIHFVANISENSNILYDAIANRLCDYHSMGTLDFLDYSFDFTVFYITDYLSWYVPSPLLVSNWKYAVEIFSIQVWVFLLSTWIITAIFWYVVKIATDKQRNLLHLTTKFCLLLKLFVEQNVRLRSRNFTEVLLFIIIIFENFIINVIYKCRFPYYLSGLYYIDDIKTIEDAMKQNLKIGYLTLWTSYLNHNEQLKEYVKTNYQQCDRGYHCLHRSAFDRDIAVLRANHKAAYISHRYITEDGRSLIRKLDGAIIIVSFAAIFSPGHPMFDSVKRQILNLLSHGFVQRIISKYVVINTAIEKTSVSHNLTVYHLKLLFILWAIGIICSILALVCEGNLNKRKKIKTLPSDRKRCRLLLKFRKNQVSTVHC</sequence>
<dbReference type="Proteomes" id="UP001516400">
    <property type="component" value="Unassembled WGS sequence"/>
</dbReference>
<evidence type="ECO:0000256" key="3">
    <source>
        <dbReference type="ARBA" id="ARBA00022692"/>
    </source>
</evidence>
<keyword evidence="6" id="KW-0675">Receptor</keyword>
<dbReference type="EMBL" id="JABFTP020000124">
    <property type="protein sequence ID" value="KAL3280072.1"/>
    <property type="molecule type" value="Genomic_DNA"/>
</dbReference>
<evidence type="ECO:0000256" key="5">
    <source>
        <dbReference type="ARBA" id="ARBA00023136"/>
    </source>
</evidence>
<evidence type="ECO:0000256" key="1">
    <source>
        <dbReference type="ARBA" id="ARBA00004651"/>
    </source>
</evidence>
<keyword evidence="7" id="KW-0325">Glycoprotein</keyword>
<evidence type="ECO:0000256" key="2">
    <source>
        <dbReference type="ARBA" id="ARBA00022475"/>
    </source>
</evidence>
<keyword evidence="2" id="KW-1003">Cell membrane</keyword>
<gene>
    <name evidence="9" type="ORF">HHI36_017579</name>
</gene>
<evidence type="ECO:0008006" key="11">
    <source>
        <dbReference type="Google" id="ProtNLM"/>
    </source>
</evidence>
<evidence type="ECO:0000256" key="4">
    <source>
        <dbReference type="ARBA" id="ARBA00022989"/>
    </source>
</evidence>
<dbReference type="GO" id="GO:0005886">
    <property type="term" value="C:plasma membrane"/>
    <property type="evidence" value="ECO:0007669"/>
    <property type="project" value="UniProtKB-SubCell"/>
</dbReference>
<protein>
    <recommendedName>
        <fullName evidence="11">Ionotropic receptor</fullName>
    </recommendedName>
</protein>
<feature type="transmembrane region" description="Helical" evidence="8">
    <location>
        <begin position="412"/>
        <end position="429"/>
    </location>
</feature>
<keyword evidence="3 8" id="KW-0812">Transmembrane</keyword>
<proteinExistence type="predicted"/>
<dbReference type="AlphaFoldDB" id="A0ABD2NMY8"/>
<evidence type="ECO:0000256" key="6">
    <source>
        <dbReference type="ARBA" id="ARBA00023170"/>
    </source>
</evidence>
<reference evidence="9 10" key="1">
    <citation type="journal article" date="2021" name="BMC Biol.">
        <title>Horizontally acquired antibacterial genes associated with adaptive radiation of ladybird beetles.</title>
        <authorList>
            <person name="Li H.S."/>
            <person name="Tang X.F."/>
            <person name="Huang Y.H."/>
            <person name="Xu Z.Y."/>
            <person name="Chen M.L."/>
            <person name="Du X.Y."/>
            <person name="Qiu B.Y."/>
            <person name="Chen P.T."/>
            <person name="Zhang W."/>
            <person name="Slipinski A."/>
            <person name="Escalona H.E."/>
            <person name="Waterhouse R.M."/>
            <person name="Zwick A."/>
            <person name="Pang H."/>
        </authorList>
    </citation>
    <scope>NUCLEOTIDE SEQUENCE [LARGE SCALE GENOMIC DNA]</scope>
    <source>
        <strain evidence="9">SYSU2018</strain>
    </source>
</reference>
<keyword evidence="4 8" id="KW-1133">Transmembrane helix</keyword>
<keyword evidence="10" id="KW-1185">Reference proteome</keyword>
<evidence type="ECO:0000313" key="9">
    <source>
        <dbReference type="EMBL" id="KAL3280072.1"/>
    </source>
</evidence>
<dbReference type="InterPro" id="IPR052192">
    <property type="entry name" value="Insect_Ionotropic_Sensory_Rcpt"/>
</dbReference>
<keyword evidence="5 8" id="KW-0472">Membrane</keyword>
<dbReference type="PANTHER" id="PTHR42643">
    <property type="entry name" value="IONOTROPIC RECEPTOR 20A-RELATED"/>
    <property type="match status" value="1"/>
</dbReference>
<organism evidence="9 10">
    <name type="scientific">Cryptolaemus montrouzieri</name>
    <dbReference type="NCBI Taxonomy" id="559131"/>
    <lineage>
        <taxon>Eukaryota</taxon>
        <taxon>Metazoa</taxon>
        <taxon>Ecdysozoa</taxon>
        <taxon>Arthropoda</taxon>
        <taxon>Hexapoda</taxon>
        <taxon>Insecta</taxon>
        <taxon>Pterygota</taxon>
        <taxon>Neoptera</taxon>
        <taxon>Endopterygota</taxon>
        <taxon>Coleoptera</taxon>
        <taxon>Polyphaga</taxon>
        <taxon>Cucujiformia</taxon>
        <taxon>Coccinelloidea</taxon>
        <taxon>Coccinellidae</taxon>
        <taxon>Scymninae</taxon>
        <taxon>Scymnini</taxon>
        <taxon>Cryptolaemus</taxon>
    </lineage>
</organism>
<comment type="caution">
    <text evidence="9">The sequence shown here is derived from an EMBL/GenBank/DDBJ whole genome shotgun (WGS) entry which is preliminary data.</text>
</comment>
<evidence type="ECO:0000256" key="7">
    <source>
        <dbReference type="ARBA" id="ARBA00023180"/>
    </source>
</evidence>
<feature type="transmembrane region" description="Helical" evidence="8">
    <location>
        <begin position="353"/>
        <end position="373"/>
    </location>
</feature>
<comment type="subcellular location">
    <subcellularLocation>
        <location evidence="1">Cell membrane</location>
        <topology evidence="1">Multi-pass membrane protein</topology>
    </subcellularLocation>
</comment>
<feature type="transmembrane region" description="Helical" evidence="8">
    <location>
        <begin position="596"/>
        <end position="614"/>
    </location>
</feature>